<evidence type="ECO:0000313" key="3">
    <source>
        <dbReference type="Proteomes" id="UP000887577"/>
    </source>
</evidence>
<keyword evidence="2" id="KW-0812">Transmembrane</keyword>
<dbReference type="Proteomes" id="UP000887577">
    <property type="component" value="Unplaced"/>
</dbReference>
<organism evidence="3 4">
    <name type="scientific">Panagrolaimus superbus</name>
    <dbReference type="NCBI Taxonomy" id="310955"/>
    <lineage>
        <taxon>Eukaryota</taxon>
        <taxon>Metazoa</taxon>
        <taxon>Ecdysozoa</taxon>
        <taxon>Nematoda</taxon>
        <taxon>Chromadorea</taxon>
        <taxon>Rhabditida</taxon>
        <taxon>Tylenchina</taxon>
        <taxon>Panagrolaimomorpha</taxon>
        <taxon>Panagrolaimoidea</taxon>
        <taxon>Panagrolaimidae</taxon>
        <taxon>Panagrolaimus</taxon>
    </lineage>
</organism>
<feature type="compositionally biased region" description="Polar residues" evidence="1">
    <location>
        <begin position="54"/>
        <end position="68"/>
    </location>
</feature>
<evidence type="ECO:0000256" key="2">
    <source>
        <dbReference type="SAM" id="Phobius"/>
    </source>
</evidence>
<accession>A0A914Y8J9</accession>
<proteinExistence type="predicted"/>
<protein>
    <submittedName>
        <fullName evidence="4">Uncharacterized protein</fullName>
    </submittedName>
</protein>
<name>A0A914Y8J9_9BILA</name>
<keyword evidence="2" id="KW-1133">Transmembrane helix</keyword>
<evidence type="ECO:0000313" key="4">
    <source>
        <dbReference type="WBParaSite" id="PSU_v2.g16520.t1"/>
    </source>
</evidence>
<sequence>MLQWILVGIGSLIIVCLTIASIYCCVRHKFRKPRRSLKKVIIDDKQILEPQTLPPSSEGVQGNQSSEAYQRPAINNFRKKQEMENRKTFIAKKESNIKSLQTAVLPPQGLRGLKNADELYRLALTAESREERNVYLDSAIENANEEIEIWRHSPLSQTNDTSSLPIIAKRILKAKKAGVKIISTKDPTKLIPEQMDGLTYEQINDLALIEHYPNVRYSLFERAAELIKRAFEDCAPDAHFDKDTIEPLLYQYQLGVYEVNEEPHKEVEQRNKLLDEILKKKELKENDK</sequence>
<keyword evidence="3" id="KW-1185">Reference proteome</keyword>
<evidence type="ECO:0000256" key="1">
    <source>
        <dbReference type="SAM" id="MobiDB-lite"/>
    </source>
</evidence>
<keyword evidence="2" id="KW-0472">Membrane</keyword>
<feature type="transmembrane region" description="Helical" evidence="2">
    <location>
        <begin position="6"/>
        <end position="26"/>
    </location>
</feature>
<dbReference type="WBParaSite" id="PSU_v2.g16520.t1">
    <property type="protein sequence ID" value="PSU_v2.g16520.t1"/>
    <property type="gene ID" value="PSU_v2.g16520"/>
</dbReference>
<reference evidence="4" key="1">
    <citation type="submission" date="2022-11" db="UniProtKB">
        <authorList>
            <consortium name="WormBaseParasite"/>
        </authorList>
    </citation>
    <scope>IDENTIFICATION</scope>
</reference>
<dbReference type="AlphaFoldDB" id="A0A914Y8J9"/>
<feature type="region of interest" description="Disordered" evidence="1">
    <location>
        <begin position="50"/>
        <end position="77"/>
    </location>
</feature>